<name>A0A521CBP1_9BACT</name>
<keyword evidence="1" id="KW-1133">Transmembrane helix</keyword>
<accession>A0A521CBP1</accession>
<gene>
    <name evidence="2" type="ORF">SAMN06265218_105239</name>
</gene>
<keyword evidence="1" id="KW-0812">Transmembrane</keyword>
<evidence type="ECO:0000313" key="2">
    <source>
        <dbReference type="EMBL" id="SMO56852.1"/>
    </source>
</evidence>
<feature type="transmembrane region" description="Helical" evidence="1">
    <location>
        <begin position="91"/>
        <end position="112"/>
    </location>
</feature>
<protein>
    <submittedName>
        <fullName evidence="2">Uncharacterized protein</fullName>
    </submittedName>
</protein>
<dbReference type="AlphaFoldDB" id="A0A521CBP1"/>
<sequence length="313" mass="37120">MSIKKLFRAFKLWHYKKANGVGSYLHDQYLTVLHFIYETERVKLIKAKKENLKSEDYNISLPELLFRSTILFLLVWIGAQHEDIYQYLKWVIYPILGGLLSIPLYFLFEYIFDNKKPITDNQLIFQRIVFIKLFITGSFYSPPNKENKEPLYIKFSLYIAMVFVTITMLFLSLLTNKDLKVLLYKFATLGLQNNDNQVLFEFTNSKKYDLEKIETRLKKFALNELGYTKKGKTKKKPYLKKEDYPKAKAIAENIAVNPEVRTYTEFWVRLKEAINKSKEINNKTIGSEDTLRQYDPFNNYIKDVLNKVKPKKD</sequence>
<keyword evidence="1" id="KW-0472">Membrane</keyword>
<reference evidence="2 3" key="1">
    <citation type="submission" date="2017-05" db="EMBL/GenBank/DDBJ databases">
        <authorList>
            <person name="Varghese N."/>
            <person name="Submissions S."/>
        </authorList>
    </citation>
    <scope>NUCLEOTIDE SEQUENCE [LARGE SCALE GENOMIC DNA]</scope>
    <source>
        <strain evidence="2 3">DSM 21194</strain>
    </source>
</reference>
<feature type="transmembrane region" description="Helical" evidence="1">
    <location>
        <begin position="124"/>
        <end position="143"/>
    </location>
</feature>
<feature type="transmembrane region" description="Helical" evidence="1">
    <location>
        <begin position="59"/>
        <end position="79"/>
    </location>
</feature>
<proteinExistence type="predicted"/>
<evidence type="ECO:0000313" key="3">
    <source>
        <dbReference type="Proteomes" id="UP000317593"/>
    </source>
</evidence>
<dbReference type="Proteomes" id="UP000317593">
    <property type="component" value="Unassembled WGS sequence"/>
</dbReference>
<dbReference type="EMBL" id="FXTH01000005">
    <property type="protein sequence ID" value="SMO56852.1"/>
    <property type="molecule type" value="Genomic_DNA"/>
</dbReference>
<dbReference type="RefSeq" id="WP_142713984.1">
    <property type="nucleotide sequence ID" value="NZ_FXTH01000005.1"/>
</dbReference>
<feature type="transmembrane region" description="Helical" evidence="1">
    <location>
        <begin position="155"/>
        <end position="175"/>
    </location>
</feature>
<evidence type="ECO:0000256" key="1">
    <source>
        <dbReference type="SAM" id="Phobius"/>
    </source>
</evidence>
<organism evidence="2 3">
    <name type="scientific">Fodinibius sediminis</name>
    <dbReference type="NCBI Taxonomy" id="1214077"/>
    <lineage>
        <taxon>Bacteria</taxon>
        <taxon>Pseudomonadati</taxon>
        <taxon>Balneolota</taxon>
        <taxon>Balneolia</taxon>
        <taxon>Balneolales</taxon>
        <taxon>Balneolaceae</taxon>
        <taxon>Fodinibius</taxon>
    </lineage>
</organism>
<keyword evidence="3" id="KW-1185">Reference proteome</keyword>